<dbReference type="AlphaFoldDB" id="A0A1H1QSI5"/>
<keyword evidence="1" id="KW-0812">Transmembrane</keyword>
<organism evidence="3 4">
    <name type="scientific">Halopseudomonas litoralis</name>
    <dbReference type="NCBI Taxonomy" id="797277"/>
    <lineage>
        <taxon>Bacteria</taxon>
        <taxon>Pseudomonadati</taxon>
        <taxon>Pseudomonadota</taxon>
        <taxon>Gammaproteobacteria</taxon>
        <taxon>Pseudomonadales</taxon>
        <taxon>Pseudomonadaceae</taxon>
        <taxon>Halopseudomonas</taxon>
    </lineage>
</organism>
<sequence>MQQCPKCTHDLTLAEQEAADGQCPQCGIYFAKFFEQARRALAGEPVPTRSRSNGRPKLRTTDGVPSYIKESLSAGETVEAVFRLHWIAWVPTVLWLIASLFTLGFLLPLAIFYWLKTRAIQQAVTSHRVIYKSGIISRRTEEMRITSIETVELRQGVLGRLLGFGNVRVTGRGSSDVVIQRIGDPIDVKRRIEQIRFD</sequence>
<dbReference type="OrthoDB" id="3378680at2"/>
<protein>
    <submittedName>
        <fullName evidence="3">PH domain-containing protein</fullName>
    </submittedName>
</protein>
<dbReference type="InterPro" id="IPR005182">
    <property type="entry name" value="YdbS-like_PH"/>
</dbReference>
<evidence type="ECO:0000259" key="2">
    <source>
        <dbReference type="Pfam" id="PF03703"/>
    </source>
</evidence>
<keyword evidence="1" id="KW-1133">Transmembrane helix</keyword>
<keyword evidence="1" id="KW-0472">Membrane</keyword>
<reference evidence="4" key="1">
    <citation type="submission" date="2016-10" db="EMBL/GenBank/DDBJ databases">
        <authorList>
            <person name="Varghese N."/>
            <person name="Submissions S."/>
        </authorList>
    </citation>
    <scope>NUCLEOTIDE SEQUENCE [LARGE SCALE GENOMIC DNA]</scope>
    <source>
        <strain evidence="4">2SM5</strain>
    </source>
</reference>
<gene>
    <name evidence="3" type="ORF">SAMN05216198_1567</name>
</gene>
<dbReference type="Pfam" id="PF03703">
    <property type="entry name" value="bPH_2"/>
    <property type="match status" value="1"/>
</dbReference>
<dbReference type="STRING" id="797277.SAMN05216198_1567"/>
<proteinExistence type="predicted"/>
<evidence type="ECO:0000313" key="3">
    <source>
        <dbReference type="EMBL" id="SDS26462.1"/>
    </source>
</evidence>
<dbReference type="PANTHER" id="PTHR37938:SF1">
    <property type="entry name" value="BLL0215 PROTEIN"/>
    <property type="match status" value="1"/>
</dbReference>
<accession>A0A1H1QSI5</accession>
<dbReference type="RefSeq" id="WP_157718623.1">
    <property type="nucleotide sequence ID" value="NZ_LT629748.1"/>
</dbReference>
<evidence type="ECO:0000256" key="1">
    <source>
        <dbReference type="SAM" id="Phobius"/>
    </source>
</evidence>
<dbReference type="PANTHER" id="PTHR37938">
    <property type="entry name" value="BLL0215 PROTEIN"/>
    <property type="match status" value="1"/>
</dbReference>
<name>A0A1H1QSI5_9GAMM</name>
<evidence type="ECO:0000313" key="4">
    <source>
        <dbReference type="Proteomes" id="UP000243426"/>
    </source>
</evidence>
<dbReference type="Proteomes" id="UP000243426">
    <property type="component" value="Chromosome I"/>
</dbReference>
<feature type="domain" description="YdbS-like PH" evidence="2">
    <location>
        <begin position="121"/>
        <end position="191"/>
    </location>
</feature>
<keyword evidence="4" id="KW-1185">Reference proteome</keyword>
<feature type="transmembrane region" description="Helical" evidence="1">
    <location>
        <begin position="93"/>
        <end position="115"/>
    </location>
</feature>
<dbReference type="EMBL" id="LT629748">
    <property type="protein sequence ID" value="SDS26462.1"/>
    <property type="molecule type" value="Genomic_DNA"/>
</dbReference>